<feature type="region of interest" description="Disordered" evidence="1">
    <location>
        <begin position="1"/>
        <end position="23"/>
    </location>
</feature>
<feature type="domain" description="RNase H type-1" evidence="2">
    <location>
        <begin position="586"/>
        <end position="706"/>
    </location>
</feature>
<gene>
    <name evidence="4" type="ORF">G2W53_033911</name>
</gene>
<dbReference type="GO" id="GO:0004523">
    <property type="term" value="F:RNA-DNA hybrid ribonuclease activity"/>
    <property type="evidence" value="ECO:0007669"/>
    <property type="project" value="InterPro"/>
</dbReference>
<evidence type="ECO:0000256" key="1">
    <source>
        <dbReference type="SAM" id="MobiDB-lite"/>
    </source>
</evidence>
<dbReference type="EMBL" id="JAAIUW010000010">
    <property type="protein sequence ID" value="KAF7812935.1"/>
    <property type="molecule type" value="Genomic_DNA"/>
</dbReference>
<dbReference type="InterPro" id="IPR002156">
    <property type="entry name" value="RNaseH_domain"/>
</dbReference>
<dbReference type="Proteomes" id="UP000634136">
    <property type="component" value="Unassembled WGS sequence"/>
</dbReference>
<dbReference type="Gene3D" id="3.30.420.10">
    <property type="entry name" value="Ribonuclease H-like superfamily/Ribonuclease H"/>
    <property type="match status" value="1"/>
</dbReference>
<dbReference type="CDD" id="cd06222">
    <property type="entry name" value="RNase_H_like"/>
    <property type="match status" value="1"/>
</dbReference>
<evidence type="ECO:0000313" key="4">
    <source>
        <dbReference type="EMBL" id="KAF7812935.1"/>
    </source>
</evidence>
<organism evidence="4 5">
    <name type="scientific">Senna tora</name>
    <dbReference type="NCBI Taxonomy" id="362788"/>
    <lineage>
        <taxon>Eukaryota</taxon>
        <taxon>Viridiplantae</taxon>
        <taxon>Streptophyta</taxon>
        <taxon>Embryophyta</taxon>
        <taxon>Tracheophyta</taxon>
        <taxon>Spermatophyta</taxon>
        <taxon>Magnoliopsida</taxon>
        <taxon>eudicotyledons</taxon>
        <taxon>Gunneridae</taxon>
        <taxon>Pentapetalae</taxon>
        <taxon>rosids</taxon>
        <taxon>fabids</taxon>
        <taxon>Fabales</taxon>
        <taxon>Fabaceae</taxon>
        <taxon>Caesalpinioideae</taxon>
        <taxon>Cassia clade</taxon>
        <taxon>Senna</taxon>
    </lineage>
</organism>
<evidence type="ECO:0000313" key="5">
    <source>
        <dbReference type="Proteomes" id="UP000634136"/>
    </source>
</evidence>
<dbReference type="AlphaFoldDB" id="A0A834SZF1"/>
<reference evidence="4" key="1">
    <citation type="submission" date="2020-09" db="EMBL/GenBank/DDBJ databases">
        <title>Genome-Enabled Discovery of Anthraquinone Biosynthesis in Senna tora.</title>
        <authorList>
            <person name="Kang S.-H."/>
            <person name="Pandey R.P."/>
            <person name="Lee C.-M."/>
            <person name="Sim J.-S."/>
            <person name="Jeong J.-T."/>
            <person name="Choi B.-S."/>
            <person name="Jung M."/>
            <person name="Ginzburg D."/>
            <person name="Zhao K."/>
            <person name="Won S.Y."/>
            <person name="Oh T.-J."/>
            <person name="Yu Y."/>
            <person name="Kim N.-H."/>
            <person name="Lee O.R."/>
            <person name="Lee T.-H."/>
            <person name="Bashyal P."/>
            <person name="Kim T.-S."/>
            <person name="Lee W.-H."/>
            <person name="Kawkins C."/>
            <person name="Kim C.-K."/>
            <person name="Kim J.S."/>
            <person name="Ahn B.O."/>
            <person name="Rhee S.Y."/>
            <person name="Sohng J.K."/>
        </authorList>
    </citation>
    <scope>NUCLEOTIDE SEQUENCE</scope>
    <source>
        <tissue evidence="4">Leaf</tissue>
    </source>
</reference>
<dbReference type="OrthoDB" id="1430687at2759"/>
<dbReference type="SUPFAM" id="SSF53098">
    <property type="entry name" value="Ribonuclease H-like"/>
    <property type="match status" value="1"/>
</dbReference>
<dbReference type="InterPro" id="IPR044730">
    <property type="entry name" value="RNase_H-like_dom_plant"/>
</dbReference>
<dbReference type="PANTHER" id="PTHR33116:SF78">
    <property type="entry name" value="OS12G0587133 PROTEIN"/>
    <property type="match status" value="1"/>
</dbReference>
<feature type="domain" description="Reverse transcriptase zinc-binding" evidence="3">
    <location>
        <begin position="392"/>
        <end position="477"/>
    </location>
</feature>
<dbReference type="Pfam" id="PF13966">
    <property type="entry name" value="zf-RVT"/>
    <property type="match status" value="1"/>
</dbReference>
<evidence type="ECO:0000259" key="3">
    <source>
        <dbReference type="Pfam" id="PF13966"/>
    </source>
</evidence>
<proteinExistence type="predicted"/>
<accession>A0A834SZF1</accession>
<dbReference type="GO" id="GO:0003676">
    <property type="term" value="F:nucleic acid binding"/>
    <property type="evidence" value="ECO:0007669"/>
    <property type="project" value="InterPro"/>
</dbReference>
<dbReference type="PANTHER" id="PTHR33116">
    <property type="entry name" value="REVERSE TRANSCRIPTASE ZINC-BINDING DOMAIN-CONTAINING PROTEIN-RELATED-RELATED"/>
    <property type="match status" value="1"/>
</dbReference>
<dbReference type="InterPro" id="IPR026960">
    <property type="entry name" value="RVT-Znf"/>
</dbReference>
<dbReference type="InterPro" id="IPR012337">
    <property type="entry name" value="RNaseH-like_sf"/>
</dbReference>
<dbReference type="InterPro" id="IPR036397">
    <property type="entry name" value="RNaseH_sf"/>
</dbReference>
<evidence type="ECO:0000259" key="2">
    <source>
        <dbReference type="Pfam" id="PF13456"/>
    </source>
</evidence>
<name>A0A834SZF1_9FABA</name>
<comment type="caution">
    <text evidence="4">The sequence shown here is derived from an EMBL/GenBank/DDBJ whole genome shotgun (WGS) entry which is preliminary data.</text>
</comment>
<dbReference type="Pfam" id="PF13456">
    <property type="entry name" value="RVT_3"/>
    <property type="match status" value="1"/>
</dbReference>
<protein>
    <submittedName>
        <fullName evidence="4">Ribonuclease H</fullName>
    </submittedName>
</protein>
<feature type="compositionally biased region" description="Polar residues" evidence="1">
    <location>
        <begin position="1"/>
        <end position="22"/>
    </location>
</feature>
<sequence>MIAPTTSTITPSLFSPSWTTGSRGEISATCEEYKHVEMKVKPVRVIPVTVIAGESVVGRAKVCSHHEVIRASKMAPLELDEILSQKARCQWIKDGDRNTRYYHTKAINRRRKNKIVMLKNQNAIGHKINPSKSNIYFSKNVKEDRKTDILALTDFRQSQEVGKYLGANLLHGRHSRLKYRHIVEKIQARLAGWKASCLSLAGRATLAQSVISAVPLYYMQHSSIPIGITKEIEKIERGFLWGSTNEKRKMHQLSWSTVCMPKDAGGFGIRSLTEMNKAFKLKLLWQILSNQNRLWVKIILNKYKIGSYPNPVLSSKNTDSKLWKEMCKLWPEFVENVHWEIGNGSKTSFWNDRKLEEMVPNHVLSRILETNPPNPLLGPDQVMWSPGNNDVFSISSAYKVLMKYDGSRADGMWKCLWKSKIQQRSKLILWRLGHDRLPTRSLIASWSGASSSCPWCDNNRETNIHGLRDCCKVAQIWKRFLNSRDRALFFNLPSKEWIHWNLKRNSLFCNIPWPLVFSVACELFWKWRNMKNKDHEFSFPYEAHCQILQIAKNHAQAFKPMVNTGTLRTEKSTNWSKPEKDWIKVNVDGAMCSLSGKTGCGGLARNNEGCWLKGFSGNLGKVSAFNAELWGIHHGLNLAWNMGWKRIIMESDSLVAVKKIRESQQCDANESPILDSIRRLLRREWVVKMNYIPRASNSCADKLAKHGLSFDVGICILDCPPLSLTEALRMDGVANILMDPG</sequence>
<keyword evidence="5" id="KW-1185">Reference proteome</keyword>